<evidence type="ECO:0000313" key="11">
    <source>
        <dbReference type="EMBL" id="KAH6599072.1"/>
    </source>
</evidence>
<comment type="caution">
    <text evidence="11">The sequence shown here is derived from an EMBL/GenBank/DDBJ whole genome shotgun (WGS) entry which is preliminary data.</text>
</comment>
<comment type="similarity">
    <text evidence="1 9">Belongs to the eukaryotic-type primase small subunit family.</text>
</comment>
<reference evidence="11 12" key="1">
    <citation type="submission" date="2021-02" db="EMBL/GenBank/DDBJ databases">
        <title>Variation within the Batrachochytrium salamandrivorans European outbreak.</title>
        <authorList>
            <person name="Kelly M."/>
            <person name="Pasmans F."/>
            <person name="Shea T.P."/>
            <person name="Munoz J.F."/>
            <person name="Carranza S."/>
            <person name="Cuomo C.A."/>
            <person name="Martel A."/>
        </authorList>
    </citation>
    <scope>NUCLEOTIDE SEQUENCE [LARGE SCALE GENOMIC DNA]</scope>
    <source>
        <strain evidence="11 12">AMFP18/2</strain>
    </source>
</reference>
<sequence length="558" mass="63404">MLGNTTMNATMDSHNTSEQEKGPTPDAASIPVIALKRSTDSSDSKDTMDGIDDRDPDNADGRDVYSSQDDESEVRTSGYRNKRRLVLSPPHDAIDSSVKENVSIDSNNPVRINSDIDEFDHIDDDAMLGEMDIDSIVAPIMKQESNDAKVDLSTNLSMLLKTFYQRLFPFKELYRWLSYGGVHNYHFTNREFSFTLASEIYIRYQSFKGVDDLKSEIVRMCPVKIDIGAVYNIKPRDGKTVAAAAFVPLERELVFDIDMTDYDEIRTCCRGADVCSKCWTFMTIAIKIIHRALKDDFGFKHILWVFSGRRGVHCWVSDERARKLTVEARRSIVSYLEIIHGGDSMAQKVNLKNTQLHPSLATAYEVCLHHFPSLLLDDMTILSTPEQWNKVLQIIPDEAIRKWLNNAWSSNPLLSDREKWKQLKRALADDNKTGLKVVARNIVLQYTYPRLDSNVSIGLNHLLKSPFCVHPKTGRICVPIDPENCSRFDPHGVPTIDSLIKELDAMPLSSGNGVPDYNRTSLGPYIKFFKEQFLDGMSESIREMLRLKRIDNDKTLGF</sequence>
<dbReference type="PANTHER" id="PTHR10536">
    <property type="entry name" value="DNA PRIMASE SMALL SUBUNIT"/>
    <property type="match status" value="1"/>
</dbReference>
<keyword evidence="4 9" id="KW-0808">Transferase</keyword>
<evidence type="ECO:0000256" key="6">
    <source>
        <dbReference type="ARBA" id="ARBA00022705"/>
    </source>
</evidence>
<keyword evidence="5" id="KW-0548">Nucleotidyltransferase</keyword>
<gene>
    <name evidence="11" type="ORF">BASA50_003282</name>
</gene>
<feature type="region of interest" description="Disordered" evidence="10">
    <location>
        <begin position="1"/>
        <end position="93"/>
    </location>
</feature>
<evidence type="ECO:0000256" key="8">
    <source>
        <dbReference type="ARBA" id="ARBA00023163"/>
    </source>
</evidence>
<keyword evidence="12" id="KW-1185">Reference proteome</keyword>
<proteinExistence type="inferred from homology"/>
<evidence type="ECO:0000256" key="5">
    <source>
        <dbReference type="ARBA" id="ARBA00022695"/>
    </source>
</evidence>
<evidence type="ECO:0000256" key="3">
    <source>
        <dbReference type="ARBA" id="ARBA00022515"/>
    </source>
</evidence>
<evidence type="ECO:0000256" key="2">
    <source>
        <dbReference type="ARBA" id="ARBA00022478"/>
    </source>
</evidence>
<protein>
    <recommendedName>
        <fullName evidence="9">DNA primase</fullName>
        <ecNumber evidence="9">2.7.7.-</ecNumber>
    </recommendedName>
</protein>
<feature type="compositionally biased region" description="Polar residues" evidence="10">
    <location>
        <begin position="1"/>
        <end position="14"/>
    </location>
</feature>
<name>A0ABQ8FJ13_9FUNG</name>
<dbReference type="SUPFAM" id="SSF56747">
    <property type="entry name" value="Prim-pol domain"/>
    <property type="match status" value="1"/>
</dbReference>
<keyword evidence="8" id="KW-0804">Transcription</keyword>
<dbReference type="InterPro" id="IPR014052">
    <property type="entry name" value="DNA_primase_ssu_euk/arc"/>
</dbReference>
<dbReference type="NCBIfam" id="TIGR00335">
    <property type="entry name" value="primase_sml"/>
    <property type="match status" value="1"/>
</dbReference>
<dbReference type="InterPro" id="IPR002755">
    <property type="entry name" value="DNA_primase_S"/>
</dbReference>
<dbReference type="EC" id="2.7.7.-" evidence="9"/>
<keyword evidence="6 9" id="KW-0235">DNA replication</keyword>
<keyword evidence="7" id="KW-0479">Metal-binding</keyword>
<feature type="compositionally biased region" description="Basic and acidic residues" evidence="10">
    <location>
        <begin position="37"/>
        <end position="63"/>
    </location>
</feature>
<organism evidence="11 12">
    <name type="scientific">Batrachochytrium salamandrivorans</name>
    <dbReference type="NCBI Taxonomy" id="1357716"/>
    <lineage>
        <taxon>Eukaryota</taxon>
        <taxon>Fungi</taxon>
        <taxon>Fungi incertae sedis</taxon>
        <taxon>Chytridiomycota</taxon>
        <taxon>Chytridiomycota incertae sedis</taxon>
        <taxon>Chytridiomycetes</taxon>
        <taxon>Rhizophydiales</taxon>
        <taxon>Rhizophydiales incertae sedis</taxon>
        <taxon>Batrachochytrium</taxon>
    </lineage>
</organism>
<accession>A0ABQ8FJ13</accession>
<dbReference type="CDD" id="cd04860">
    <property type="entry name" value="AE_Prim_S"/>
    <property type="match status" value="1"/>
</dbReference>
<dbReference type="Pfam" id="PF01896">
    <property type="entry name" value="DNA_primase_S"/>
    <property type="match status" value="1"/>
</dbReference>
<evidence type="ECO:0000313" key="12">
    <source>
        <dbReference type="Proteomes" id="UP001648503"/>
    </source>
</evidence>
<evidence type="ECO:0000256" key="9">
    <source>
        <dbReference type="RuleBase" id="RU003514"/>
    </source>
</evidence>
<keyword evidence="2 9" id="KW-0240">DNA-directed RNA polymerase</keyword>
<keyword evidence="3 9" id="KW-0639">Primosome</keyword>
<evidence type="ECO:0000256" key="4">
    <source>
        <dbReference type="ARBA" id="ARBA00022679"/>
    </source>
</evidence>
<dbReference type="Gene3D" id="3.90.920.10">
    <property type="entry name" value="DNA primase, PRIM domain"/>
    <property type="match status" value="1"/>
</dbReference>
<dbReference type="Proteomes" id="UP001648503">
    <property type="component" value="Unassembled WGS sequence"/>
</dbReference>
<dbReference type="EMBL" id="JAFCIX010000079">
    <property type="protein sequence ID" value="KAH6599072.1"/>
    <property type="molecule type" value="Genomic_DNA"/>
</dbReference>
<evidence type="ECO:0000256" key="1">
    <source>
        <dbReference type="ARBA" id="ARBA00009762"/>
    </source>
</evidence>
<evidence type="ECO:0000256" key="7">
    <source>
        <dbReference type="ARBA" id="ARBA00022723"/>
    </source>
</evidence>
<evidence type="ECO:0000256" key="10">
    <source>
        <dbReference type="SAM" id="MobiDB-lite"/>
    </source>
</evidence>